<keyword evidence="1" id="KW-0808">Transferase</keyword>
<evidence type="ECO:0000259" key="5">
    <source>
        <dbReference type="Pfam" id="PF01467"/>
    </source>
</evidence>
<dbReference type="AlphaFoldDB" id="A0A562RBX0"/>
<dbReference type="PANTHER" id="PTHR43793">
    <property type="entry name" value="FAD SYNTHASE"/>
    <property type="match status" value="1"/>
</dbReference>
<evidence type="ECO:0000256" key="1">
    <source>
        <dbReference type="ARBA" id="ARBA00022679"/>
    </source>
</evidence>
<dbReference type="SUPFAM" id="SSF51621">
    <property type="entry name" value="Phosphoenolpyruvate/pyruvate domain"/>
    <property type="match status" value="1"/>
</dbReference>
<keyword evidence="6" id="KW-0670">Pyruvate</keyword>
<dbReference type="InterPro" id="IPR039556">
    <property type="entry name" value="ICL/PEPM"/>
</dbReference>
<dbReference type="Gene3D" id="3.20.20.60">
    <property type="entry name" value="Phosphoenolpyruvate-binding domains"/>
    <property type="match status" value="1"/>
</dbReference>
<dbReference type="EMBL" id="VLLC01000031">
    <property type="protein sequence ID" value="TWI66074.1"/>
    <property type="molecule type" value="Genomic_DNA"/>
</dbReference>
<dbReference type="EC" id="5.4.2.9" evidence="4"/>
<keyword evidence="7" id="KW-1185">Reference proteome</keyword>
<dbReference type="GO" id="GO:0016779">
    <property type="term" value="F:nucleotidyltransferase activity"/>
    <property type="evidence" value="ECO:0007669"/>
    <property type="project" value="UniProtKB-KW"/>
</dbReference>
<evidence type="ECO:0000256" key="2">
    <source>
        <dbReference type="ARBA" id="ARBA00022695"/>
    </source>
</evidence>
<dbReference type="InterPro" id="IPR050385">
    <property type="entry name" value="Archaeal_FAD_synthase"/>
</dbReference>
<feature type="domain" description="Cytidyltransferase-like" evidence="5">
    <location>
        <begin position="12"/>
        <end position="133"/>
    </location>
</feature>
<dbReference type="PANTHER" id="PTHR43793:SF1">
    <property type="entry name" value="FAD SYNTHASE"/>
    <property type="match status" value="1"/>
</dbReference>
<gene>
    <name evidence="6" type="ORF">LZ24_02924</name>
</gene>
<organism evidence="6 7">
    <name type="scientific">Desulfobotulus alkaliphilus</name>
    <dbReference type="NCBI Taxonomy" id="622671"/>
    <lineage>
        <taxon>Bacteria</taxon>
        <taxon>Pseudomonadati</taxon>
        <taxon>Thermodesulfobacteriota</taxon>
        <taxon>Desulfobacteria</taxon>
        <taxon>Desulfobacterales</taxon>
        <taxon>Desulfobacteraceae</taxon>
        <taxon>Desulfobotulus</taxon>
    </lineage>
</organism>
<dbReference type="Pfam" id="PF01467">
    <property type="entry name" value="CTP_transf_like"/>
    <property type="match status" value="1"/>
</dbReference>
<evidence type="ECO:0000256" key="3">
    <source>
        <dbReference type="ARBA" id="ARBA00023235"/>
    </source>
</evidence>
<dbReference type="SUPFAM" id="SSF52374">
    <property type="entry name" value="Nucleotidylyl transferase"/>
    <property type="match status" value="1"/>
</dbReference>
<keyword evidence="2" id="KW-0548">Nucleotidyltransferase</keyword>
<keyword evidence="3" id="KW-0413">Isomerase</keyword>
<dbReference type="Proteomes" id="UP000318307">
    <property type="component" value="Unassembled WGS sequence"/>
</dbReference>
<dbReference type="InterPro" id="IPR014729">
    <property type="entry name" value="Rossmann-like_a/b/a_fold"/>
</dbReference>
<dbReference type="RefSeq" id="WP_144686351.1">
    <property type="nucleotide sequence ID" value="NZ_VLLC01000031.1"/>
</dbReference>
<dbReference type="InterPro" id="IPR012698">
    <property type="entry name" value="PEnolPyrv_PMutase_core"/>
</dbReference>
<protein>
    <recommendedName>
        <fullName evidence="4">phosphoenolpyruvate mutase</fullName>
        <ecNumber evidence="4">5.4.2.9</ecNumber>
    </recommendedName>
</protein>
<dbReference type="CDD" id="cd00377">
    <property type="entry name" value="ICL_PEPM"/>
    <property type="match status" value="1"/>
</dbReference>
<dbReference type="NCBIfam" id="TIGR02320">
    <property type="entry name" value="PEP_mutase"/>
    <property type="match status" value="1"/>
</dbReference>
<evidence type="ECO:0000313" key="6">
    <source>
        <dbReference type="EMBL" id="TWI66074.1"/>
    </source>
</evidence>
<dbReference type="InterPro" id="IPR004821">
    <property type="entry name" value="Cyt_trans-like"/>
</dbReference>
<dbReference type="InterPro" id="IPR040442">
    <property type="entry name" value="Pyrv_kinase-like_dom_sf"/>
</dbReference>
<name>A0A562RBX0_9BACT</name>
<proteinExistence type="predicted"/>
<accession>A0A562RBX0</accession>
<reference evidence="6 7" key="1">
    <citation type="submission" date="2019-07" db="EMBL/GenBank/DDBJ databases">
        <title>Genome sequencing of 100 strains of the haloalkaliphilic chemolithoautotrophic sulfur-oxidizing bacterium Thioalkalivibrio.</title>
        <authorList>
            <person name="Muyzer G."/>
        </authorList>
    </citation>
    <scope>NUCLEOTIDE SEQUENCE [LARGE SCALE GENOMIC DNA]</scope>
    <source>
        <strain evidence="6 7">ASO4-4</strain>
    </source>
</reference>
<evidence type="ECO:0000313" key="7">
    <source>
        <dbReference type="Proteomes" id="UP000318307"/>
    </source>
</evidence>
<dbReference type="Pfam" id="PF13714">
    <property type="entry name" value="PEP_mutase"/>
    <property type="match status" value="1"/>
</dbReference>
<dbReference type="GO" id="GO:0050188">
    <property type="term" value="F:phosphoenolpyruvate mutase activity"/>
    <property type="evidence" value="ECO:0007669"/>
    <property type="project" value="UniProtKB-EC"/>
</dbReference>
<dbReference type="CDD" id="cd02170">
    <property type="entry name" value="cytidylyltransferase"/>
    <property type="match status" value="1"/>
</dbReference>
<dbReference type="InterPro" id="IPR015813">
    <property type="entry name" value="Pyrv/PenolPyrv_kinase-like_dom"/>
</dbReference>
<dbReference type="NCBIfam" id="TIGR00125">
    <property type="entry name" value="cyt_tran_rel"/>
    <property type="match status" value="1"/>
</dbReference>
<dbReference type="OrthoDB" id="9771433at2"/>
<evidence type="ECO:0000256" key="4">
    <source>
        <dbReference type="ARBA" id="ARBA00024063"/>
    </source>
</evidence>
<comment type="caution">
    <text evidence="6">The sequence shown here is derived from an EMBL/GenBank/DDBJ whole genome shotgun (WGS) entry which is preliminary data.</text>
</comment>
<sequence>MSEKKIVYVGMSADLVHPGHMNIIRHASELGELVVGLLTDEAIASYKRIPFMSFEQRRIVIENIKGVSRVIPQSTLDYVPNLEALKPDYVVHGDDWVEGVQKKTRQRVIEALAGWGGKLVEVPYTKGISSTQLQGAAKEIGTTPEIRLKSLSRMLQVKPLLRFIEVHNGLTGLIVENVSVNTEKGVREFDGMWGSSLTDSTAKGKPDIEAVDVSSRISTLNEVLEVTTKPIIYDADTGGQPEHFVFTVKTLERLGISAAIIEDKTGLKKNSLFGTDVEQTQDSIENFCHKIRVGRAARATRDFMIIARIESLILKKGMDDALTRARAYLEAGADGIMIHSKEKTPDEVFAFCKEYNKLPERKPLVVVPSTYNQVREDAFMEHGINVVIYGNQLLRSAYPAMVKTAKMILEHQRSHEASEMMLPIKEILELIPGGK</sequence>
<dbReference type="Gene3D" id="3.40.50.620">
    <property type="entry name" value="HUPs"/>
    <property type="match status" value="1"/>
</dbReference>